<gene>
    <name evidence="1" type="ORF">TrCOL_g11126</name>
</gene>
<protein>
    <submittedName>
        <fullName evidence="1">Uncharacterized protein</fullName>
    </submittedName>
</protein>
<comment type="caution">
    <text evidence="1">The sequence shown here is derived from an EMBL/GenBank/DDBJ whole genome shotgun (WGS) entry which is preliminary data.</text>
</comment>
<reference evidence="2" key="1">
    <citation type="journal article" date="2023" name="Commun. Biol.">
        <title>Genome analysis of Parmales, the sister group of diatoms, reveals the evolutionary specialization of diatoms from phago-mixotrophs to photoautotrophs.</title>
        <authorList>
            <person name="Ban H."/>
            <person name="Sato S."/>
            <person name="Yoshikawa S."/>
            <person name="Yamada K."/>
            <person name="Nakamura Y."/>
            <person name="Ichinomiya M."/>
            <person name="Sato N."/>
            <person name="Blanc-Mathieu R."/>
            <person name="Endo H."/>
            <person name="Kuwata A."/>
            <person name="Ogata H."/>
        </authorList>
    </citation>
    <scope>NUCLEOTIDE SEQUENCE [LARGE SCALE GENOMIC DNA]</scope>
</reference>
<dbReference type="OrthoDB" id="42978at2759"/>
<organism evidence="1 2">
    <name type="scientific">Triparma columacea</name>
    <dbReference type="NCBI Taxonomy" id="722753"/>
    <lineage>
        <taxon>Eukaryota</taxon>
        <taxon>Sar</taxon>
        <taxon>Stramenopiles</taxon>
        <taxon>Ochrophyta</taxon>
        <taxon>Bolidophyceae</taxon>
        <taxon>Parmales</taxon>
        <taxon>Triparmaceae</taxon>
        <taxon>Triparma</taxon>
    </lineage>
</organism>
<sequence>MQKISPIIHLLAAFIMLPSTSSFLHLSLRSSPTRLFSASPPLPNPSSVLTSTRTWLYNFVLPLKLCPFAYRPLVTSPKAEFRLSYVDPTLPLTSLLRELESVSELTSMSPHLTSIVVCPNPDLADFLDYMEFVNGHVNTLPLIKSGELQCAPFHPDFLFSGLDAGSVENNVNRSPYPMFHFLREVDVSRAVDMWQDKGGEMEDIWTRNAGVMNLLGEEGVDRIRKEGRVCETVIKKIKDEGFG</sequence>
<dbReference type="AlphaFoldDB" id="A0A9W7GN74"/>
<name>A0A9W7GN74_9STRA</name>
<keyword evidence="2" id="KW-1185">Reference proteome</keyword>
<proteinExistence type="predicted"/>
<dbReference type="EMBL" id="BRYA01000322">
    <property type="protein sequence ID" value="GMI46997.1"/>
    <property type="molecule type" value="Genomic_DNA"/>
</dbReference>
<dbReference type="Proteomes" id="UP001165065">
    <property type="component" value="Unassembled WGS sequence"/>
</dbReference>
<dbReference type="InterPro" id="IPR009858">
    <property type="entry name" value="DUF1415"/>
</dbReference>
<evidence type="ECO:0000313" key="2">
    <source>
        <dbReference type="Proteomes" id="UP001165065"/>
    </source>
</evidence>
<accession>A0A9W7GN74</accession>
<evidence type="ECO:0000313" key="1">
    <source>
        <dbReference type="EMBL" id="GMI46997.1"/>
    </source>
</evidence>
<dbReference type="Pfam" id="PF07209">
    <property type="entry name" value="DUF1415"/>
    <property type="match status" value="1"/>
</dbReference>